<dbReference type="GO" id="GO:0005524">
    <property type="term" value="F:ATP binding"/>
    <property type="evidence" value="ECO:0007669"/>
    <property type="project" value="UniProtKB-KW"/>
</dbReference>
<evidence type="ECO:0000259" key="7">
    <source>
        <dbReference type="PROSITE" id="PS51192"/>
    </source>
</evidence>
<dbReference type="SMART" id="SM00490">
    <property type="entry name" value="HELICc"/>
    <property type="match status" value="1"/>
</dbReference>
<dbReference type="GO" id="GO:0000724">
    <property type="term" value="P:double-strand break repair via homologous recombination"/>
    <property type="evidence" value="ECO:0007669"/>
    <property type="project" value="TreeGrafter"/>
</dbReference>
<sequence>MVRELIKGATDSLWRDLIFTEDDEQRFAVDLKNIDDNIALGTRSTSGAFLNLNTATELAAGVKLIQDRLFKNIKARERMLSTTTVTDSNTRSIFKDSGLKFYERSVDKFLNNLFVLVHVTGGAPARGTEISCTRYRDGASVDRNLFTIGGKVIFISQYHKGMVIADRLKIIPRVLPKAVGDLVALYLRYVRPFTDSLDAIYREDKPETDYLWENSKGDCWSNNRMTQAIEEATERSLGVKLTVRSYRHIAVAFSRDVVHRSRPTAEQFKDFSSEDPLLDEAEGPEDYDAEQITAAQQTGHGVRQRLNHYGQAVNLTSKLTSKSLELFTRVSEEWHRFLGLGDDENGKRSSNDKKHRRQESSVNEEGNLGPLIAKRQRSFTDLGDARIETPKDINVHVFGNSEDTAHAILKDKFGHNKFKSEEQLKGAVSMLEKRPLTVAILPTGGGKTLLWMLPAAADQRGTTAVIVPYISLANDIIKRCGEVDLKADYWRPDCQSYGSRIIVAVTESAVGSTQHDINQHQTFLQYLSVLKANGLLNRIVVDECHTIVTEDGFRPAMSQMFHLRSLNVPMLFTTATLPPRMKTVFENSLALTDSPVRYIRGQSLRTNVSINVIKCGNGRMITTALELAKERKRTLTSGQKIVIYTRFKNEAEMLAGPKMLDCQFYHGEADEKARRLALDEWQKPEQTFLIATTAFGCGIDYPNIIETIHVKLPYSLINYVQESGRAGRHFEKSKSTVIIEEREMQAMKDEDGRMLVRVEFSAYDAGCLRSNR</sequence>
<dbReference type="SUPFAM" id="SSF52540">
    <property type="entry name" value="P-loop containing nucleoside triphosphate hydrolases"/>
    <property type="match status" value="1"/>
</dbReference>
<dbReference type="GO" id="GO:0005737">
    <property type="term" value="C:cytoplasm"/>
    <property type="evidence" value="ECO:0007669"/>
    <property type="project" value="TreeGrafter"/>
</dbReference>
<evidence type="ECO:0000256" key="5">
    <source>
        <dbReference type="ARBA" id="ARBA00034808"/>
    </source>
</evidence>
<keyword evidence="3" id="KW-0067">ATP-binding</keyword>
<dbReference type="GO" id="GO:0043138">
    <property type="term" value="F:3'-5' DNA helicase activity"/>
    <property type="evidence" value="ECO:0007669"/>
    <property type="project" value="UniProtKB-EC"/>
</dbReference>
<dbReference type="PANTHER" id="PTHR13710:SF154">
    <property type="entry name" value="RECQ HELICASE, PUTATIVE (AFU_ORTHOLOGUE AFUA_6G14720)-RELATED"/>
    <property type="match status" value="1"/>
</dbReference>
<dbReference type="RefSeq" id="XP_067485651.1">
    <property type="nucleotide sequence ID" value="XM_067637687.1"/>
</dbReference>
<evidence type="ECO:0000259" key="8">
    <source>
        <dbReference type="PROSITE" id="PS51194"/>
    </source>
</evidence>
<protein>
    <recommendedName>
        <fullName evidence="5">DNA 3'-5' helicase</fullName>
        <ecNumber evidence="5">5.6.2.4</ecNumber>
    </recommendedName>
</protein>
<comment type="catalytic activity">
    <reaction evidence="4">
        <text>Couples ATP hydrolysis with the unwinding of duplex DNA by translocating in the 3'-5' direction.</text>
        <dbReference type="EC" id="5.6.2.4"/>
    </reaction>
</comment>
<name>A0A436ZMK7_ARTFL</name>
<reference evidence="9 10" key="1">
    <citation type="submission" date="2019-01" db="EMBL/GenBank/DDBJ databases">
        <title>Intercellular communication is required for trap formation in the nematode-trapping fungus Duddingtonia flagrans.</title>
        <authorList>
            <person name="Youssar L."/>
            <person name="Wernet V."/>
            <person name="Hensel N."/>
            <person name="Hildebrandt H.-G."/>
            <person name="Fischer R."/>
        </authorList>
    </citation>
    <scope>NUCLEOTIDE SEQUENCE [LARGE SCALE GENOMIC DNA]</scope>
    <source>
        <strain evidence="9 10">CBS H-5679</strain>
    </source>
</reference>
<dbReference type="Gene3D" id="3.40.50.300">
    <property type="entry name" value="P-loop containing nucleotide triphosphate hydrolases"/>
    <property type="match status" value="2"/>
</dbReference>
<dbReference type="Pfam" id="PF00271">
    <property type="entry name" value="Helicase_C"/>
    <property type="match status" value="1"/>
</dbReference>
<dbReference type="OrthoDB" id="3943268at2759"/>
<dbReference type="EC" id="5.6.2.4" evidence="5"/>
<dbReference type="PROSITE" id="PS51192">
    <property type="entry name" value="HELICASE_ATP_BIND_1"/>
    <property type="match status" value="1"/>
</dbReference>
<evidence type="ECO:0000256" key="1">
    <source>
        <dbReference type="ARBA" id="ARBA00005446"/>
    </source>
</evidence>
<dbReference type="PROSITE" id="PS51194">
    <property type="entry name" value="HELICASE_CTER"/>
    <property type="match status" value="1"/>
</dbReference>
<evidence type="ECO:0000256" key="2">
    <source>
        <dbReference type="ARBA" id="ARBA00022741"/>
    </source>
</evidence>
<evidence type="ECO:0000313" key="10">
    <source>
        <dbReference type="Proteomes" id="UP000283090"/>
    </source>
</evidence>
<keyword evidence="10" id="KW-1185">Reference proteome</keyword>
<evidence type="ECO:0000256" key="6">
    <source>
        <dbReference type="SAM" id="MobiDB-lite"/>
    </source>
</evidence>
<feature type="region of interest" description="Disordered" evidence="6">
    <location>
        <begin position="340"/>
        <end position="370"/>
    </location>
</feature>
<dbReference type="EMBL" id="SAEB01000012">
    <property type="protein sequence ID" value="RVD80107.1"/>
    <property type="molecule type" value="Genomic_DNA"/>
</dbReference>
<dbReference type="SMART" id="SM00487">
    <property type="entry name" value="DEXDc"/>
    <property type="match status" value="1"/>
</dbReference>
<proteinExistence type="inferred from homology"/>
<dbReference type="GO" id="GO:0005694">
    <property type="term" value="C:chromosome"/>
    <property type="evidence" value="ECO:0007669"/>
    <property type="project" value="TreeGrafter"/>
</dbReference>
<dbReference type="PANTHER" id="PTHR13710">
    <property type="entry name" value="DNA HELICASE RECQ FAMILY MEMBER"/>
    <property type="match status" value="1"/>
</dbReference>
<dbReference type="Pfam" id="PF00270">
    <property type="entry name" value="DEAD"/>
    <property type="match status" value="1"/>
</dbReference>
<accession>A0A436ZMK7</accession>
<dbReference type="STRING" id="97331.A0A436ZMK7"/>
<dbReference type="VEuPathDB" id="FungiDB:DFL_008015"/>
<dbReference type="GO" id="GO:0003676">
    <property type="term" value="F:nucleic acid binding"/>
    <property type="evidence" value="ECO:0007669"/>
    <property type="project" value="InterPro"/>
</dbReference>
<dbReference type="InterPro" id="IPR027417">
    <property type="entry name" value="P-loop_NTPase"/>
</dbReference>
<dbReference type="GeneID" id="93590326"/>
<organism evidence="9 10">
    <name type="scientific">Arthrobotrys flagrans</name>
    <name type="common">Nematode-trapping fungus</name>
    <name type="synonym">Trichothecium flagrans</name>
    <dbReference type="NCBI Taxonomy" id="97331"/>
    <lineage>
        <taxon>Eukaryota</taxon>
        <taxon>Fungi</taxon>
        <taxon>Dikarya</taxon>
        <taxon>Ascomycota</taxon>
        <taxon>Pezizomycotina</taxon>
        <taxon>Orbiliomycetes</taxon>
        <taxon>Orbiliales</taxon>
        <taxon>Orbiliaceae</taxon>
        <taxon>Arthrobotrys</taxon>
    </lineage>
</organism>
<evidence type="ECO:0000313" key="9">
    <source>
        <dbReference type="EMBL" id="RVD80107.1"/>
    </source>
</evidence>
<dbReference type="Proteomes" id="UP000283090">
    <property type="component" value="Unassembled WGS sequence"/>
</dbReference>
<dbReference type="InterPro" id="IPR014001">
    <property type="entry name" value="Helicase_ATP-bd"/>
</dbReference>
<evidence type="ECO:0000256" key="3">
    <source>
        <dbReference type="ARBA" id="ARBA00022840"/>
    </source>
</evidence>
<dbReference type="InterPro" id="IPR001650">
    <property type="entry name" value="Helicase_C-like"/>
</dbReference>
<dbReference type="AlphaFoldDB" id="A0A436ZMK7"/>
<dbReference type="InterPro" id="IPR011545">
    <property type="entry name" value="DEAD/DEAH_box_helicase_dom"/>
</dbReference>
<feature type="domain" description="Helicase C-terminal" evidence="8">
    <location>
        <begin position="620"/>
        <end position="772"/>
    </location>
</feature>
<gene>
    <name evidence="9" type="ORF">DFL_008015</name>
</gene>
<dbReference type="GO" id="GO:0009378">
    <property type="term" value="F:four-way junction helicase activity"/>
    <property type="evidence" value="ECO:0007669"/>
    <property type="project" value="TreeGrafter"/>
</dbReference>
<keyword evidence="2" id="KW-0547">Nucleotide-binding</keyword>
<evidence type="ECO:0000256" key="4">
    <source>
        <dbReference type="ARBA" id="ARBA00034617"/>
    </source>
</evidence>
<comment type="caution">
    <text evidence="9">The sequence shown here is derived from an EMBL/GenBank/DDBJ whole genome shotgun (WGS) entry which is preliminary data.</text>
</comment>
<comment type="similarity">
    <text evidence="1">Belongs to the helicase family. RecQ subfamily.</text>
</comment>
<feature type="domain" description="Helicase ATP-binding" evidence="7">
    <location>
        <begin position="428"/>
        <end position="595"/>
    </location>
</feature>